<dbReference type="Proteomes" id="UP000319143">
    <property type="component" value="Unassembled WGS sequence"/>
</dbReference>
<keyword evidence="3" id="KW-1185">Reference proteome</keyword>
<dbReference type="RefSeq" id="WP_146526794.1">
    <property type="nucleotide sequence ID" value="NZ_SJPV01000004.1"/>
</dbReference>
<accession>A0A5C6DNV8</accession>
<comment type="caution">
    <text evidence="2">The sequence shown here is derived from an EMBL/GenBank/DDBJ whole genome shotgun (WGS) entry which is preliminary data.</text>
</comment>
<dbReference type="EMBL" id="SJPV01000004">
    <property type="protein sequence ID" value="TWU38480.1"/>
    <property type="molecule type" value="Genomic_DNA"/>
</dbReference>
<organism evidence="2 3">
    <name type="scientific">Novipirellula artificiosorum</name>
    <dbReference type="NCBI Taxonomy" id="2528016"/>
    <lineage>
        <taxon>Bacteria</taxon>
        <taxon>Pseudomonadati</taxon>
        <taxon>Planctomycetota</taxon>
        <taxon>Planctomycetia</taxon>
        <taxon>Pirellulales</taxon>
        <taxon>Pirellulaceae</taxon>
        <taxon>Novipirellula</taxon>
    </lineage>
</organism>
<feature type="region of interest" description="Disordered" evidence="1">
    <location>
        <begin position="142"/>
        <end position="178"/>
    </location>
</feature>
<protein>
    <submittedName>
        <fullName evidence="2">Uncharacterized protein</fullName>
    </submittedName>
</protein>
<gene>
    <name evidence="2" type="ORF">Poly41_29560</name>
</gene>
<sequence length="178" mass="19552">MKILSRRRHGFSLMEMIIATAMLAGSGAALFALVGQASRLARTAEERTVALQLAQTVMDEFLAMPSESETETEGTFESDPRWSYRMEQTEVTLTREDAGSEDTSSPMRVVVAIYRANDGGTQNVDSAIVRLVRWIRPARTNSVMPAEEESSMPPKPEGSEPAVPEGPEMQGLEPESME</sequence>
<dbReference type="AlphaFoldDB" id="A0A5C6DNV8"/>
<reference evidence="2 3" key="1">
    <citation type="submission" date="2019-02" db="EMBL/GenBank/DDBJ databases">
        <title>Deep-cultivation of Planctomycetes and their phenomic and genomic characterization uncovers novel biology.</title>
        <authorList>
            <person name="Wiegand S."/>
            <person name="Jogler M."/>
            <person name="Boedeker C."/>
            <person name="Pinto D."/>
            <person name="Vollmers J."/>
            <person name="Rivas-Marin E."/>
            <person name="Kohn T."/>
            <person name="Peeters S.H."/>
            <person name="Heuer A."/>
            <person name="Rast P."/>
            <person name="Oberbeckmann S."/>
            <person name="Bunk B."/>
            <person name="Jeske O."/>
            <person name="Meyerdierks A."/>
            <person name="Storesund J.E."/>
            <person name="Kallscheuer N."/>
            <person name="Luecker S."/>
            <person name="Lage O.M."/>
            <person name="Pohl T."/>
            <person name="Merkel B.J."/>
            <person name="Hornburger P."/>
            <person name="Mueller R.-W."/>
            <person name="Bruemmer F."/>
            <person name="Labrenz M."/>
            <person name="Spormann A.M."/>
            <person name="Op Den Camp H."/>
            <person name="Overmann J."/>
            <person name="Amann R."/>
            <person name="Jetten M.S.M."/>
            <person name="Mascher T."/>
            <person name="Medema M.H."/>
            <person name="Devos D.P."/>
            <person name="Kaster A.-K."/>
            <person name="Ovreas L."/>
            <person name="Rohde M."/>
            <person name="Galperin M.Y."/>
            <person name="Jogler C."/>
        </authorList>
    </citation>
    <scope>NUCLEOTIDE SEQUENCE [LARGE SCALE GENOMIC DNA]</scope>
    <source>
        <strain evidence="2 3">Poly41</strain>
    </source>
</reference>
<evidence type="ECO:0000313" key="3">
    <source>
        <dbReference type="Proteomes" id="UP000319143"/>
    </source>
</evidence>
<dbReference type="OrthoDB" id="281647at2"/>
<evidence type="ECO:0000256" key="1">
    <source>
        <dbReference type="SAM" id="MobiDB-lite"/>
    </source>
</evidence>
<name>A0A5C6DNV8_9BACT</name>
<dbReference type="NCBIfam" id="TIGR02532">
    <property type="entry name" value="IV_pilin_GFxxxE"/>
    <property type="match status" value="1"/>
</dbReference>
<proteinExistence type="predicted"/>
<evidence type="ECO:0000313" key="2">
    <source>
        <dbReference type="EMBL" id="TWU38480.1"/>
    </source>
</evidence>
<dbReference type="InterPro" id="IPR012902">
    <property type="entry name" value="N_methyl_site"/>
</dbReference>